<evidence type="ECO:0000313" key="1">
    <source>
        <dbReference type="EMBL" id="MBB5072217.1"/>
    </source>
</evidence>
<reference evidence="1 2" key="1">
    <citation type="submission" date="2020-08" db="EMBL/GenBank/DDBJ databases">
        <title>Sequencing the genomes of 1000 actinobacteria strains.</title>
        <authorList>
            <person name="Klenk H.-P."/>
        </authorList>
    </citation>
    <scope>NUCLEOTIDE SEQUENCE [LARGE SCALE GENOMIC DNA]</scope>
    <source>
        <strain evidence="1 2">DSM 45582</strain>
    </source>
</reference>
<proteinExistence type="predicted"/>
<accession>A0A840NVQ7</accession>
<dbReference type="RefSeq" id="WP_281398373.1">
    <property type="nucleotide sequence ID" value="NZ_JACHIV010000001.1"/>
</dbReference>
<dbReference type="Proteomes" id="UP000580474">
    <property type="component" value="Unassembled WGS sequence"/>
</dbReference>
<protein>
    <submittedName>
        <fullName evidence="1">Uncharacterized protein</fullName>
    </submittedName>
</protein>
<dbReference type="EMBL" id="JACHIV010000001">
    <property type="protein sequence ID" value="MBB5072217.1"/>
    <property type="molecule type" value="Genomic_DNA"/>
</dbReference>
<dbReference type="AlphaFoldDB" id="A0A840NVQ7"/>
<keyword evidence="2" id="KW-1185">Reference proteome</keyword>
<gene>
    <name evidence="1" type="ORF">BJ969_005305</name>
</gene>
<comment type="caution">
    <text evidence="1">The sequence shown here is derived from an EMBL/GenBank/DDBJ whole genome shotgun (WGS) entry which is preliminary data.</text>
</comment>
<name>A0A840NVQ7_9PSEU</name>
<sequence>MSRSTQVATLREVGDTVAAVVIRPLARPTATGADHQVTGA</sequence>
<organism evidence="1 2">
    <name type="scientific">Saccharopolyspora gloriosae</name>
    <dbReference type="NCBI Taxonomy" id="455344"/>
    <lineage>
        <taxon>Bacteria</taxon>
        <taxon>Bacillati</taxon>
        <taxon>Actinomycetota</taxon>
        <taxon>Actinomycetes</taxon>
        <taxon>Pseudonocardiales</taxon>
        <taxon>Pseudonocardiaceae</taxon>
        <taxon>Saccharopolyspora</taxon>
    </lineage>
</organism>
<evidence type="ECO:0000313" key="2">
    <source>
        <dbReference type="Proteomes" id="UP000580474"/>
    </source>
</evidence>